<proteinExistence type="predicted"/>
<dbReference type="Proteomes" id="UP000735302">
    <property type="component" value="Unassembled WGS sequence"/>
</dbReference>
<accession>A0AAV4DTW7</accession>
<evidence type="ECO:0000313" key="2">
    <source>
        <dbReference type="Proteomes" id="UP000735302"/>
    </source>
</evidence>
<organism evidence="1 2">
    <name type="scientific">Plakobranchus ocellatus</name>
    <dbReference type="NCBI Taxonomy" id="259542"/>
    <lineage>
        <taxon>Eukaryota</taxon>
        <taxon>Metazoa</taxon>
        <taxon>Spiralia</taxon>
        <taxon>Lophotrochozoa</taxon>
        <taxon>Mollusca</taxon>
        <taxon>Gastropoda</taxon>
        <taxon>Heterobranchia</taxon>
        <taxon>Euthyneura</taxon>
        <taxon>Panpulmonata</taxon>
        <taxon>Sacoglossa</taxon>
        <taxon>Placobranchoidea</taxon>
        <taxon>Plakobranchidae</taxon>
        <taxon>Plakobranchus</taxon>
    </lineage>
</organism>
<comment type="caution">
    <text evidence="1">The sequence shown here is derived from an EMBL/GenBank/DDBJ whole genome shotgun (WGS) entry which is preliminary data.</text>
</comment>
<dbReference type="EMBL" id="BLXT01008342">
    <property type="protein sequence ID" value="GFO47733.1"/>
    <property type="molecule type" value="Genomic_DNA"/>
</dbReference>
<evidence type="ECO:0000313" key="1">
    <source>
        <dbReference type="EMBL" id="GFO47733.1"/>
    </source>
</evidence>
<keyword evidence="2" id="KW-1185">Reference proteome</keyword>
<dbReference type="AlphaFoldDB" id="A0AAV4DTW7"/>
<reference evidence="1 2" key="1">
    <citation type="journal article" date="2021" name="Elife">
        <title>Chloroplast acquisition without the gene transfer in kleptoplastic sea slugs, Plakobranchus ocellatus.</title>
        <authorList>
            <person name="Maeda T."/>
            <person name="Takahashi S."/>
            <person name="Yoshida T."/>
            <person name="Shimamura S."/>
            <person name="Takaki Y."/>
            <person name="Nagai Y."/>
            <person name="Toyoda A."/>
            <person name="Suzuki Y."/>
            <person name="Arimoto A."/>
            <person name="Ishii H."/>
            <person name="Satoh N."/>
            <person name="Nishiyama T."/>
            <person name="Hasebe M."/>
            <person name="Maruyama T."/>
            <person name="Minagawa J."/>
            <person name="Obokata J."/>
            <person name="Shigenobu S."/>
        </authorList>
    </citation>
    <scope>NUCLEOTIDE SEQUENCE [LARGE SCALE GENOMIC DNA]</scope>
</reference>
<protein>
    <submittedName>
        <fullName evidence="1">Uncharacterized protein</fullName>
    </submittedName>
</protein>
<sequence length="82" mass="9146">MCNVADNSKAWTEKHRQDLPEKLTTEADGCPFHSSLTRDGSSKTVLGQCWHSPQRPSYPFRGVMGFEPRTSHLVANGLSTTR</sequence>
<gene>
    <name evidence="1" type="ORF">PoB_007423800</name>
</gene>
<name>A0AAV4DTW7_9GAST</name>